<dbReference type="Proteomes" id="UP000267516">
    <property type="component" value="Segment"/>
</dbReference>
<evidence type="ECO:0000256" key="1">
    <source>
        <dbReference type="SAM" id="MobiDB-lite"/>
    </source>
</evidence>
<organism evidence="2">
    <name type="scientific">White spot syndrome virus</name>
    <dbReference type="NCBI Taxonomy" id="342409"/>
    <lineage>
        <taxon>Viruses</taxon>
        <taxon>Viruses incertae sedis</taxon>
        <taxon>Naldaviricetes</taxon>
        <taxon>Nimaviridae</taxon>
        <taxon>Whispovirus</taxon>
    </lineage>
</organism>
<sequence>MDTLSISFTALSISGDAGSIVSIFQYFPLLILRFFFGGFVCGCSPPSSSSLSEAEEEDEEEGRGLLTPLGATSAPSTTPSTVVSRIISSWVLFSTRDMLLVLGLVGSVGILNDRRVDF</sequence>
<name>A0A2D3I5A8_9VIRU</name>
<evidence type="ECO:0000313" key="2">
    <source>
        <dbReference type="EMBL" id="ATU83569.1"/>
    </source>
</evidence>
<protein>
    <submittedName>
        <fullName evidence="2">ORF1026</fullName>
    </submittedName>
</protein>
<reference evidence="2" key="1">
    <citation type="journal article" date="2018" name="Aquaculture">
        <title>Complete genome sequence of a white spot syndrome virus associated with a disease incursion in Australia.</title>
        <authorList>
            <person name="Oakey J."/>
            <person name="Smith C.S."/>
        </authorList>
    </citation>
    <scope>NUCLEOTIDE SEQUENCE [LARGE SCALE GENOMIC DNA]</scope>
    <source>
        <strain evidence="2">WSSV-AU</strain>
    </source>
</reference>
<dbReference type="EMBL" id="MF768985">
    <property type="protein sequence ID" value="ATU83569.1"/>
    <property type="molecule type" value="Genomic_DNA"/>
</dbReference>
<proteinExistence type="predicted"/>
<feature type="region of interest" description="Disordered" evidence="1">
    <location>
        <begin position="45"/>
        <end position="79"/>
    </location>
</feature>
<accession>A0A2D3I5A8</accession>